<protein>
    <submittedName>
        <fullName evidence="5">WYL domain-containing protein</fullName>
    </submittedName>
</protein>
<dbReference type="AlphaFoldDB" id="A0A4U1IUE6"/>
<comment type="caution">
    <text evidence="5">The sequence shown here is derived from an EMBL/GenBank/DDBJ whole genome shotgun (WGS) entry which is preliminary data.</text>
</comment>
<feature type="domain" description="WYL" evidence="3">
    <location>
        <begin position="140"/>
        <end position="200"/>
    </location>
</feature>
<dbReference type="Pfam" id="PF08279">
    <property type="entry name" value="HTH_11"/>
    <property type="match status" value="1"/>
</dbReference>
<evidence type="ECO:0000256" key="1">
    <source>
        <dbReference type="SAM" id="SignalP"/>
    </source>
</evidence>
<evidence type="ECO:0000259" key="4">
    <source>
        <dbReference type="Pfam" id="PF25583"/>
    </source>
</evidence>
<evidence type="ECO:0000259" key="2">
    <source>
        <dbReference type="Pfam" id="PF08279"/>
    </source>
</evidence>
<sequence length="331" mass="36353">MRSSRLLALLLVLQQRRHATAAALADELSVSVRTLYRDIASLMAAGVPLWTEAGPGGGIRLVEGWRTRLDGLTAEEASALFLSGAPQAVADLGLATVAVTARVKVDATLPAELRGRASRIRERFLLDAPGWFTRPEQLAALPIVAEAVWEGRRLDLSYGERSTRRRVDPLGLVLKAGTWYLIARHRRDLKTYRISRIQRAGLRAETFVRPGDFDLAAWWAESSSAFDRSLLTYGCRVRLSPDAQRHLPRVVPHDAVRRMLEDAGPPDAEGARTVDLLLESEEVAADQLMGLGDGVEVITPDALRHRLYTRAVRMAQRNAPTGACVASDVVD</sequence>
<proteinExistence type="predicted"/>
<dbReference type="Pfam" id="PF25583">
    <property type="entry name" value="WCX"/>
    <property type="match status" value="1"/>
</dbReference>
<keyword evidence="6" id="KW-1185">Reference proteome</keyword>
<feature type="chain" id="PRO_5020283272" evidence="1">
    <location>
        <begin position="22"/>
        <end position="331"/>
    </location>
</feature>
<evidence type="ECO:0000259" key="3">
    <source>
        <dbReference type="Pfam" id="PF13280"/>
    </source>
</evidence>
<dbReference type="PIRSF" id="PIRSF016838">
    <property type="entry name" value="PafC"/>
    <property type="match status" value="1"/>
</dbReference>
<reference evidence="5 6" key="1">
    <citation type="submission" date="2019-04" db="EMBL/GenBank/DDBJ databases">
        <authorList>
            <person name="Li Y."/>
            <person name="Wang J."/>
        </authorList>
    </citation>
    <scope>NUCLEOTIDE SEQUENCE [LARGE SCALE GENOMIC DNA]</scope>
    <source>
        <strain evidence="5 6">DSM 14668</strain>
    </source>
</reference>
<dbReference type="Proteomes" id="UP000309215">
    <property type="component" value="Unassembled WGS sequence"/>
</dbReference>
<dbReference type="InterPro" id="IPR013196">
    <property type="entry name" value="HTH_11"/>
</dbReference>
<evidence type="ECO:0000313" key="6">
    <source>
        <dbReference type="Proteomes" id="UP000309215"/>
    </source>
</evidence>
<dbReference type="Gene3D" id="1.10.10.10">
    <property type="entry name" value="Winged helix-like DNA-binding domain superfamily/Winged helix DNA-binding domain"/>
    <property type="match status" value="1"/>
</dbReference>
<dbReference type="EMBL" id="SSMQ01000077">
    <property type="protein sequence ID" value="TKC98000.1"/>
    <property type="molecule type" value="Genomic_DNA"/>
</dbReference>
<feature type="domain" description="Helix-turn-helix type 11" evidence="2">
    <location>
        <begin position="5"/>
        <end position="56"/>
    </location>
</feature>
<dbReference type="PANTHER" id="PTHR34580">
    <property type="match status" value="1"/>
</dbReference>
<dbReference type="InterPro" id="IPR028349">
    <property type="entry name" value="PafC-like"/>
</dbReference>
<keyword evidence="1" id="KW-0732">Signal</keyword>
<dbReference type="SUPFAM" id="SSF46785">
    <property type="entry name" value="Winged helix' DNA-binding domain"/>
    <property type="match status" value="1"/>
</dbReference>
<dbReference type="InterPro" id="IPR057727">
    <property type="entry name" value="WCX_dom"/>
</dbReference>
<feature type="signal peptide" evidence="1">
    <location>
        <begin position="1"/>
        <end position="21"/>
    </location>
</feature>
<dbReference type="PROSITE" id="PS52050">
    <property type="entry name" value="WYL"/>
    <property type="match status" value="1"/>
</dbReference>
<name>A0A4U1IUE6_9BACT</name>
<dbReference type="PANTHER" id="PTHR34580:SF1">
    <property type="entry name" value="PROTEIN PAFC"/>
    <property type="match status" value="1"/>
</dbReference>
<dbReference type="InterPro" id="IPR036390">
    <property type="entry name" value="WH_DNA-bd_sf"/>
</dbReference>
<dbReference type="InterPro" id="IPR051534">
    <property type="entry name" value="CBASS_pafABC_assoc_protein"/>
</dbReference>
<organism evidence="5 6">
    <name type="scientific">Polyangium fumosum</name>
    <dbReference type="NCBI Taxonomy" id="889272"/>
    <lineage>
        <taxon>Bacteria</taxon>
        <taxon>Pseudomonadati</taxon>
        <taxon>Myxococcota</taxon>
        <taxon>Polyangia</taxon>
        <taxon>Polyangiales</taxon>
        <taxon>Polyangiaceae</taxon>
        <taxon>Polyangium</taxon>
    </lineage>
</organism>
<dbReference type="Pfam" id="PF13280">
    <property type="entry name" value="WYL"/>
    <property type="match status" value="1"/>
</dbReference>
<dbReference type="RefSeq" id="WP_136934995.1">
    <property type="nucleotide sequence ID" value="NZ_SSMQ01000077.1"/>
</dbReference>
<dbReference type="InterPro" id="IPR026881">
    <property type="entry name" value="WYL_dom"/>
</dbReference>
<feature type="domain" description="WCX" evidence="4">
    <location>
        <begin position="235"/>
        <end position="315"/>
    </location>
</feature>
<gene>
    <name evidence="5" type="ORF">E8A74_43185</name>
</gene>
<dbReference type="InterPro" id="IPR036388">
    <property type="entry name" value="WH-like_DNA-bd_sf"/>
</dbReference>
<accession>A0A4U1IUE6</accession>
<evidence type="ECO:0000313" key="5">
    <source>
        <dbReference type="EMBL" id="TKC98000.1"/>
    </source>
</evidence>
<dbReference type="OrthoDB" id="9787242at2"/>